<dbReference type="InterPro" id="IPR002656">
    <property type="entry name" value="Acyl_transf_3_dom"/>
</dbReference>
<feature type="transmembrane region" description="Helical" evidence="7">
    <location>
        <begin position="152"/>
        <end position="169"/>
    </location>
</feature>
<evidence type="ECO:0000256" key="2">
    <source>
        <dbReference type="ARBA" id="ARBA00007400"/>
    </source>
</evidence>
<evidence type="ECO:0000256" key="3">
    <source>
        <dbReference type="ARBA" id="ARBA00022475"/>
    </source>
</evidence>
<keyword evidence="10" id="KW-1185">Reference proteome</keyword>
<feature type="transmembrane region" description="Helical" evidence="7">
    <location>
        <begin position="128"/>
        <end position="145"/>
    </location>
</feature>
<protein>
    <recommendedName>
        <fullName evidence="8">Acyltransferase 3 domain-containing protein</fullName>
    </recommendedName>
</protein>
<dbReference type="STRING" id="360411.AC812_02170"/>
<accession>A0A0P6XNE1</accession>
<comment type="similarity">
    <text evidence="2">Belongs to the acyltransferase 3 family.</text>
</comment>
<keyword evidence="4 7" id="KW-0812">Transmembrane</keyword>
<sequence length="350" mass="40236">MNRNFPALRGIAILLVVINHSITLGFQFARNQGVGIPQWQKSLLIPIKELGIFAVPLFLFLAGSYFAYAAQGKGLKAMYRLIPNNLLHIALPYLIWSLVFYVVVYFLFGEQDSLIGYVKSLIVGYPNNFVPLLFFFTFFAPFLITLTKKSPLLIFLTFFTYQAFLVILLRPDIFGSILPEWARFFAPPIIRLPLALWGVFYPMGVIFGLRYEWFKQTLSNKTNVFILIVITLVLFSLAVSTQLSITSLPLIEIIVPLFGLIWLTTVKREQMPFVRFFERLGKRSYGIYLTNLIIINLIFFTVIQIGTKQLLAIQPLLVMVIAAITIFLPLLFMEWVEKNRGRTMYRLVFG</sequence>
<keyword evidence="3" id="KW-1003">Cell membrane</keyword>
<evidence type="ECO:0000313" key="9">
    <source>
        <dbReference type="EMBL" id="KPL78040.1"/>
    </source>
</evidence>
<feature type="transmembrane region" description="Helical" evidence="7">
    <location>
        <begin position="245"/>
        <end position="264"/>
    </location>
</feature>
<dbReference type="GO" id="GO:0005886">
    <property type="term" value="C:plasma membrane"/>
    <property type="evidence" value="ECO:0007669"/>
    <property type="project" value="UniProtKB-SubCell"/>
</dbReference>
<organism evidence="9 10">
    <name type="scientific">Bellilinea caldifistulae</name>
    <dbReference type="NCBI Taxonomy" id="360411"/>
    <lineage>
        <taxon>Bacteria</taxon>
        <taxon>Bacillati</taxon>
        <taxon>Chloroflexota</taxon>
        <taxon>Anaerolineae</taxon>
        <taxon>Anaerolineales</taxon>
        <taxon>Anaerolineaceae</taxon>
        <taxon>Bellilinea</taxon>
    </lineage>
</organism>
<evidence type="ECO:0000313" key="10">
    <source>
        <dbReference type="Proteomes" id="UP000050514"/>
    </source>
</evidence>
<dbReference type="Pfam" id="PF01757">
    <property type="entry name" value="Acyl_transf_3"/>
    <property type="match status" value="1"/>
</dbReference>
<feature type="transmembrane region" description="Helical" evidence="7">
    <location>
        <begin position="89"/>
        <end position="108"/>
    </location>
</feature>
<comment type="subcellular location">
    <subcellularLocation>
        <location evidence="1">Cell membrane</location>
        <topology evidence="1">Multi-pass membrane protein</topology>
    </subcellularLocation>
</comment>
<evidence type="ECO:0000259" key="8">
    <source>
        <dbReference type="Pfam" id="PF01757"/>
    </source>
</evidence>
<dbReference type="GO" id="GO:0016413">
    <property type="term" value="F:O-acetyltransferase activity"/>
    <property type="evidence" value="ECO:0007669"/>
    <property type="project" value="TreeGrafter"/>
</dbReference>
<dbReference type="GO" id="GO:0009246">
    <property type="term" value="P:enterobacterial common antigen biosynthetic process"/>
    <property type="evidence" value="ECO:0007669"/>
    <property type="project" value="TreeGrafter"/>
</dbReference>
<feature type="transmembrane region" description="Helical" evidence="7">
    <location>
        <begin position="50"/>
        <end position="68"/>
    </location>
</feature>
<feature type="domain" description="Acyltransferase 3" evidence="8">
    <location>
        <begin position="7"/>
        <end position="331"/>
    </location>
</feature>
<dbReference type="EMBL" id="LGHJ01000007">
    <property type="protein sequence ID" value="KPL78040.1"/>
    <property type="molecule type" value="Genomic_DNA"/>
</dbReference>
<gene>
    <name evidence="9" type="ORF">AC812_02170</name>
</gene>
<reference evidence="9 10" key="1">
    <citation type="submission" date="2015-07" db="EMBL/GenBank/DDBJ databases">
        <title>Draft genome of Bellilinea caldifistulae DSM 17877.</title>
        <authorList>
            <person name="Hemp J."/>
            <person name="Ward L.M."/>
            <person name="Pace L.A."/>
            <person name="Fischer W.W."/>
        </authorList>
    </citation>
    <scope>NUCLEOTIDE SEQUENCE [LARGE SCALE GENOMIC DNA]</scope>
    <source>
        <strain evidence="9 10">GOMI-1</strain>
    </source>
</reference>
<comment type="caution">
    <text evidence="9">The sequence shown here is derived from an EMBL/GenBank/DDBJ whole genome shotgun (WGS) entry which is preliminary data.</text>
</comment>
<evidence type="ECO:0000256" key="6">
    <source>
        <dbReference type="ARBA" id="ARBA00023136"/>
    </source>
</evidence>
<dbReference type="OrthoDB" id="9806160at2"/>
<dbReference type="RefSeq" id="WP_061916468.1">
    <property type="nucleotide sequence ID" value="NZ_DF967971.1"/>
</dbReference>
<evidence type="ECO:0000256" key="4">
    <source>
        <dbReference type="ARBA" id="ARBA00022692"/>
    </source>
</evidence>
<proteinExistence type="inferred from homology"/>
<keyword evidence="6 7" id="KW-0472">Membrane</keyword>
<dbReference type="AlphaFoldDB" id="A0A0P6XNE1"/>
<feature type="transmembrane region" description="Helical" evidence="7">
    <location>
        <begin position="12"/>
        <end position="30"/>
    </location>
</feature>
<keyword evidence="5 7" id="KW-1133">Transmembrane helix</keyword>
<feature type="transmembrane region" description="Helical" evidence="7">
    <location>
        <begin position="189"/>
        <end position="210"/>
    </location>
</feature>
<dbReference type="PANTHER" id="PTHR40074">
    <property type="entry name" value="O-ACETYLTRANSFERASE WECH"/>
    <property type="match status" value="1"/>
</dbReference>
<dbReference type="Proteomes" id="UP000050514">
    <property type="component" value="Unassembled WGS sequence"/>
</dbReference>
<feature type="transmembrane region" description="Helical" evidence="7">
    <location>
        <begin position="222"/>
        <end position="239"/>
    </location>
</feature>
<feature type="transmembrane region" description="Helical" evidence="7">
    <location>
        <begin position="312"/>
        <end position="336"/>
    </location>
</feature>
<feature type="transmembrane region" description="Helical" evidence="7">
    <location>
        <begin position="285"/>
        <end position="306"/>
    </location>
</feature>
<name>A0A0P6XNE1_9CHLR</name>
<dbReference type="PANTHER" id="PTHR40074:SF2">
    <property type="entry name" value="O-ACETYLTRANSFERASE WECH"/>
    <property type="match status" value="1"/>
</dbReference>
<evidence type="ECO:0000256" key="5">
    <source>
        <dbReference type="ARBA" id="ARBA00022989"/>
    </source>
</evidence>
<evidence type="ECO:0000256" key="1">
    <source>
        <dbReference type="ARBA" id="ARBA00004651"/>
    </source>
</evidence>
<evidence type="ECO:0000256" key="7">
    <source>
        <dbReference type="SAM" id="Phobius"/>
    </source>
</evidence>